<feature type="compositionally biased region" description="Low complexity" evidence="1">
    <location>
        <begin position="180"/>
        <end position="202"/>
    </location>
</feature>
<evidence type="ECO:0000313" key="4">
    <source>
        <dbReference type="Proteomes" id="UP000544134"/>
    </source>
</evidence>
<gene>
    <name evidence="3" type="ORF">HHL24_21915</name>
</gene>
<keyword evidence="2" id="KW-1133">Transmembrane helix</keyword>
<evidence type="ECO:0000256" key="2">
    <source>
        <dbReference type="SAM" id="Phobius"/>
    </source>
</evidence>
<reference evidence="3 4" key="1">
    <citation type="submission" date="2020-04" db="EMBL/GenBank/DDBJ databases">
        <title>Paraburkholderia sp. RP-4-7 isolated from soil.</title>
        <authorList>
            <person name="Dahal R.H."/>
        </authorList>
    </citation>
    <scope>NUCLEOTIDE SEQUENCE [LARGE SCALE GENOMIC DNA]</scope>
    <source>
        <strain evidence="3 4">RP-4-7</strain>
    </source>
</reference>
<proteinExistence type="predicted"/>
<protein>
    <submittedName>
        <fullName evidence="3">Uncharacterized protein</fullName>
    </submittedName>
</protein>
<dbReference type="EMBL" id="JABBGJ010000023">
    <property type="protein sequence ID" value="NMM00582.1"/>
    <property type="molecule type" value="Genomic_DNA"/>
</dbReference>
<name>A0A848IEB1_9BURK</name>
<organism evidence="3 4">
    <name type="scientific">Paraburkholderia polaris</name>
    <dbReference type="NCBI Taxonomy" id="2728848"/>
    <lineage>
        <taxon>Bacteria</taxon>
        <taxon>Pseudomonadati</taxon>
        <taxon>Pseudomonadota</taxon>
        <taxon>Betaproteobacteria</taxon>
        <taxon>Burkholderiales</taxon>
        <taxon>Burkholderiaceae</taxon>
        <taxon>Paraburkholderia</taxon>
    </lineage>
</organism>
<dbReference type="Proteomes" id="UP000544134">
    <property type="component" value="Unassembled WGS sequence"/>
</dbReference>
<comment type="caution">
    <text evidence="3">The sequence shown here is derived from an EMBL/GenBank/DDBJ whole genome shotgun (WGS) entry which is preliminary data.</text>
</comment>
<feature type="transmembrane region" description="Helical" evidence="2">
    <location>
        <begin position="37"/>
        <end position="60"/>
    </location>
</feature>
<sequence>MFNDTDLPKSALESAATGFDTGAEPSAAAPPARFGRLALCIAAASALALGVVGTVAYGVWFNHDQQVYADAMAGARQALGTAASAGVGQALANSIAQPRPAAFAAAPRSAATAAVEGAAGGMQAAAVTPAAAGTQAIAGTPATAHMQATVAAPAEEERGGKQASWSGPVKQLPAPPVRQTSVADATPAVAASSASTAHRAAPPSNPAAQQWASSRPGREARLAQQDRRSSSAANARHKGSLFARMGSFFRRVSYRQHGTGSQQDIYSHP</sequence>
<keyword evidence="2" id="KW-0812">Transmembrane</keyword>
<evidence type="ECO:0000256" key="1">
    <source>
        <dbReference type="SAM" id="MobiDB-lite"/>
    </source>
</evidence>
<accession>A0A848IEB1</accession>
<feature type="region of interest" description="Disordered" evidence="1">
    <location>
        <begin position="147"/>
        <end position="238"/>
    </location>
</feature>
<keyword evidence="2" id="KW-0472">Membrane</keyword>
<evidence type="ECO:0000313" key="3">
    <source>
        <dbReference type="EMBL" id="NMM00582.1"/>
    </source>
</evidence>
<dbReference type="RefSeq" id="WP_169487492.1">
    <property type="nucleotide sequence ID" value="NZ_JABBGJ010000023.1"/>
</dbReference>
<dbReference type="AlphaFoldDB" id="A0A848IEB1"/>
<keyword evidence="4" id="KW-1185">Reference proteome</keyword>
<feature type="compositionally biased region" description="Basic and acidic residues" evidence="1">
    <location>
        <begin position="216"/>
        <end position="229"/>
    </location>
</feature>